<dbReference type="Proteomes" id="UP000622580">
    <property type="component" value="Unassembled WGS sequence"/>
</dbReference>
<dbReference type="PANTHER" id="PTHR43313">
    <property type="entry name" value="SHORT-CHAIN DEHYDROGENASE/REDUCTASE FAMILY 9C"/>
    <property type="match status" value="1"/>
</dbReference>
<comment type="similarity">
    <text evidence="1">Belongs to the short-chain dehydrogenases/reductases (SDR) family.</text>
</comment>
<dbReference type="Gene3D" id="3.40.50.720">
    <property type="entry name" value="NAD(P)-binding Rossmann-like Domain"/>
    <property type="match status" value="1"/>
</dbReference>
<keyword evidence="4" id="KW-1185">Reference proteome</keyword>
<feature type="domain" description="Ketoreductase" evidence="2">
    <location>
        <begin position="2"/>
        <end position="185"/>
    </location>
</feature>
<dbReference type="PRINTS" id="PR00081">
    <property type="entry name" value="GDHRDH"/>
</dbReference>
<dbReference type="CDD" id="cd05374">
    <property type="entry name" value="17beta-HSD-like_SDR_c"/>
    <property type="match status" value="1"/>
</dbReference>
<accession>A0A941CZQ0</accession>
<dbReference type="Pfam" id="PF00106">
    <property type="entry name" value="adh_short"/>
    <property type="match status" value="1"/>
</dbReference>
<dbReference type="InterPro" id="IPR020904">
    <property type="entry name" value="Sc_DH/Rdtase_CS"/>
</dbReference>
<comment type="caution">
    <text evidence="3">The sequence shown here is derived from an EMBL/GenBank/DDBJ whole genome shotgun (WGS) entry which is preliminary data.</text>
</comment>
<evidence type="ECO:0000256" key="1">
    <source>
        <dbReference type="RuleBase" id="RU000363"/>
    </source>
</evidence>
<proteinExistence type="inferred from homology"/>
<dbReference type="SUPFAM" id="SSF51735">
    <property type="entry name" value="NAD(P)-binding Rossmann-fold domains"/>
    <property type="match status" value="1"/>
</dbReference>
<reference evidence="3" key="1">
    <citation type="submission" date="2021-04" db="EMBL/GenBank/DDBJ databases">
        <title>Draft genome assembly of strain Phenylobacterium sp. 20VBR1 using MiniION and Illumina platforms.</title>
        <authorList>
            <person name="Thomas F.A."/>
            <person name="Krishnan K.P."/>
            <person name="Sinha R.K."/>
        </authorList>
    </citation>
    <scope>NUCLEOTIDE SEQUENCE</scope>
    <source>
        <strain evidence="3">20VBR1</strain>
    </source>
</reference>
<dbReference type="EMBL" id="JAGSGD010000001">
    <property type="protein sequence ID" value="MBR7618253.1"/>
    <property type="molecule type" value="Genomic_DNA"/>
</dbReference>
<name>A0A941CZQ0_9CAUL</name>
<sequence>MRSVVVTGVSTGIGWGVTKVLIQRGVRVFGSVRKAADADRLKQEFGDRFTPLIFDVTDEAAVHAAAEQVRVALDGEPLMGLVNNAGVAVAGPLLHLPIADFRQQIEVNLTGVVATTQAFAPLLKGEPAGRIVNISSVGGKNGSPFMAPYNASKFALEGLSESLRRELMLFGVDVIVVAPGAVATPIWGKARPEDIEPYRDTPFYPALQKVHAFMTAGGAAGLAPEVIGEAVAKALTTAKPKVRYTVAPNPVMTFMMANLPRRMVDNMVGKRLGLTS</sequence>
<evidence type="ECO:0000313" key="3">
    <source>
        <dbReference type="EMBL" id="MBR7618253.1"/>
    </source>
</evidence>
<dbReference type="GO" id="GO:0016491">
    <property type="term" value="F:oxidoreductase activity"/>
    <property type="evidence" value="ECO:0007669"/>
    <property type="project" value="TreeGrafter"/>
</dbReference>
<gene>
    <name evidence="3" type="ORF">JKL49_02530</name>
</gene>
<protein>
    <submittedName>
        <fullName evidence="3">SDR family oxidoreductase</fullName>
    </submittedName>
</protein>
<dbReference type="GO" id="GO:0008202">
    <property type="term" value="P:steroid metabolic process"/>
    <property type="evidence" value="ECO:0007669"/>
    <property type="project" value="TreeGrafter"/>
</dbReference>
<dbReference type="PROSITE" id="PS00061">
    <property type="entry name" value="ADH_SHORT"/>
    <property type="match status" value="1"/>
</dbReference>
<organism evidence="3 4">
    <name type="scientific">Phenylobacterium glaciei</name>
    <dbReference type="NCBI Taxonomy" id="2803784"/>
    <lineage>
        <taxon>Bacteria</taxon>
        <taxon>Pseudomonadati</taxon>
        <taxon>Pseudomonadota</taxon>
        <taxon>Alphaproteobacteria</taxon>
        <taxon>Caulobacterales</taxon>
        <taxon>Caulobacteraceae</taxon>
        <taxon>Phenylobacterium</taxon>
    </lineage>
</organism>
<dbReference type="RefSeq" id="WP_215338135.1">
    <property type="nucleotide sequence ID" value="NZ_JAGSGD010000001.1"/>
</dbReference>
<dbReference type="InterPro" id="IPR057326">
    <property type="entry name" value="KR_dom"/>
</dbReference>
<evidence type="ECO:0000313" key="4">
    <source>
        <dbReference type="Proteomes" id="UP000622580"/>
    </source>
</evidence>
<evidence type="ECO:0000259" key="2">
    <source>
        <dbReference type="SMART" id="SM00822"/>
    </source>
</evidence>
<dbReference type="PANTHER" id="PTHR43313:SF1">
    <property type="entry name" value="3BETA-HYDROXYSTEROID DEHYDROGENASE DHS-16"/>
    <property type="match status" value="1"/>
</dbReference>
<dbReference type="AlphaFoldDB" id="A0A941CZQ0"/>
<dbReference type="SMART" id="SM00822">
    <property type="entry name" value="PKS_KR"/>
    <property type="match status" value="1"/>
</dbReference>
<dbReference type="InterPro" id="IPR002347">
    <property type="entry name" value="SDR_fam"/>
</dbReference>
<dbReference type="PRINTS" id="PR00080">
    <property type="entry name" value="SDRFAMILY"/>
</dbReference>
<dbReference type="InterPro" id="IPR036291">
    <property type="entry name" value="NAD(P)-bd_dom_sf"/>
</dbReference>